<reference evidence="3 4" key="1">
    <citation type="submission" date="2023-03" db="EMBL/GenBank/DDBJ databases">
        <title>Paludisphaera mucosa sp. nov. a novel planctomycete from northern fen.</title>
        <authorList>
            <person name="Ivanova A."/>
        </authorList>
    </citation>
    <scope>NUCLEOTIDE SEQUENCE [LARGE SCALE GENOMIC DNA]</scope>
    <source>
        <strain evidence="3 4">Pla2</strain>
    </source>
</reference>
<dbReference type="EMBL" id="JARRAG010000002">
    <property type="protein sequence ID" value="MDG3007929.1"/>
    <property type="molecule type" value="Genomic_DNA"/>
</dbReference>
<sequence>MSIRESIRAMIAMGGWAFASAALAGAVDDLKSEDVELRRSAAAAIRSGPRDARIAALPGLIDRLMTEKDGQVRLSVLDAVTSLGPDAAPAVDALVHTLRTNYGGQGREESHQDYRSALALAAIGKPAVEPLRGLLKERRESVRAEVVMAFGRIGPDAAAAVPDLSPLLADPSDRIRTEAVRSLGSIGPAAVDPLIAACSDENAKVRSGAVEALGYATAPDPRAVRAALDRARDAAPEVRAAALRALTKLKAAVPEADALAAFQESLRHADQAVQLAAVDGFVERPALLPKAADELEALLIAPGEGVARRAAFLIGRMGADAAPRLLRALADEHSPVEAIAEALAHLGRPVVPALTAAVDSPTPRVRRAAILALGSLRPLAPGAVEILSKGLRDPDPGVSAASLAALGNLGPRAAAALPEIRALLKADSADLRAKAVDVLAQAAPRDARLADDFLAAVDDPAPAVRRRALEHLRGLGTLGRRAIPPAIAKLSDPDDDVRAAAADFLGGHGPSAAEAVPALTTLLSSPTPRLQVLAAQTLGKLGRTAQPAFEAVAALLESPSVEAREAAAQTLGGLDLDAEAVRPRLARALRDESSVVRKAALRTVQRFGPAASYFAPDVILMAVEKEDRPAVERMIKRLERRGPDPRTIPELAARLGHDHPAVRLLAIKLLALAGPAASTALPSLERLREDPDAEVRTQAKAACDQIKPAKPPGQA</sequence>
<dbReference type="PANTHER" id="PTHR12697">
    <property type="entry name" value="PBS LYASE HEAT-LIKE PROTEIN"/>
    <property type="match status" value="1"/>
</dbReference>
<keyword evidence="4" id="KW-1185">Reference proteome</keyword>
<protein>
    <submittedName>
        <fullName evidence="3">HEAT repeat domain-containing protein</fullName>
    </submittedName>
</protein>
<feature type="region of interest" description="Disordered" evidence="1">
    <location>
        <begin position="683"/>
        <end position="715"/>
    </location>
</feature>
<evidence type="ECO:0000313" key="4">
    <source>
        <dbReference type="Proteomes" id="UP001216907"/>
    </source>
</evidence>
<accession>A0ABT6FK58</accession>
<comment type="caution">
    <text evidence="3">The sequence shown here is derived from an EMBL/GenBank/DDBJ whole genome shotgun (WGS) entry which is preliminary data.</text>
</comment>
<proteinExistence type="predicted"/>
<gene>
    <name evidence="3" type="ORF">PZE19_29550</name>
</gene>
<dbReference type="InterPro" id="IPR004155">
    <property type="entry name" value="PBS_lyase_HEAT"/>
</dbReference>
<evidence type="ECO:0000256" key="1">
    <source>
        <dbReference type="SAM" id="MobiDB-lite"/>
    </source>
</evidence>
<evidence type="ECO:0000313" key="3">
    <source>
        <dbReference type="EMBL" id="MDG3007929.1"/>
    </source>
</evidence>
<dbReference type="InterPro" id="IPR016024">
    <property type="entry name" value="ARM-type_fold"/>
</dbReference>
<feature type="signal peptide" evidence="2">
    <location>
        <begin position="1"/>
        <end position="24"/>
    </location>
</feature>
<dbReference type="RefSeq" id="WP_277864199.1">
    <property type="nucleotide sequence ID" value="NZ_JARRAG010000002.1"/>
</dbReference>
<dbReference type="SMART" id="SM00567">
    <property type="entry name" value="EZ_HEAT"/>
    <property type="match status" value="14"/>
</dbReference>
<name>A0ABT6FK58_9BACT</name>
<dbReference type="PANTHER" id="PTHR12697:SF5">
    <property type="entry name" value="DEOXYHYPUSINE HYDROXYLASE"/>
    <property type="match status" value="1"/>
</dbReference>
<feature type="compositionally biased region" description="Basic and acidic residues" evidence="1">
    <location>
        <begin position="685"/>
        <end position="697"/>
    </location>
</feature>
<feature type="chain" id="PRO_5046548187" evidence="2">
    <location>
        <begin position="25"/>
        <end position="715"/>
    </location>
</feature>
<dbReference type="Proteomes" id="UP001216907">
    <property type="component" value="Unassembled WGS sequence"/>
</dbReference>
<dbReference type="Pfam" id="PF13646">
    <property type="entry name" value="HEAT_2"/>
    <property type="match status" value="5"/>
</dbReference>
<keyword evidence="2" id="KW-0732">Signal</keyword>
<dbReference type="SUPFAM" id="SSF48371">
    <property type="entry name" value="ARM repeat"/>
    <property type="match status" value="2"/>
</dbReference>
<evidence type="ECO:0000256" key="2">
    <source>
        <dbReference type="SAM" id="SignalP"/>
    </source>
</evidence>
<dbReference type="Gene3D" id="1.25.10.10">
    <property type="entry name" value="Leucine-rich Repeat Variant"/>
    <property type="match status" value="5"/>
</dbReference>
<dbReference type="InterPro" id="IPR011989">
    <property type="entry name" value="ARM-like"/>
</dbReference>
<organism evidence="3 4">
    <name type="scientific">Paludisphaera mucosa</name>
    <dbReference type="NCBI Taxonomy" id="3030827"/>
    <lineage>
        <taxon>Bacteria</taxon>
        <taxon>Pseudomonadati</taxon>
        <taxon>Planctomycetota</taxon>
        <taxon>Planctomycetia</taxon>
        <taxon>Isosphaerales</taxon>
        <taxon>Isosphaeraceae</taxon>
        <taxon>Paludisphaera</taxon>
    </lineage>
</organism>